<sequence>MQQNLCPLPPHELGSRNHSQQLSEQMMDKNHQHQILIQHLMYH</sequence>
<feature type="region of interest" description="Disordered" evidence="1">
    <location>
        <begin position="1"/>
        <end position="21"/>
    </location>
</feature>
<evidence type="ECO:0000256" key="1">
    <source>
        <dbReference type="SAM" id="MobiDB-lite"/>
    </source>
</evidence>
<name>A0A0A9G7B3_ARUDO</name>
<protein>
    <submittedName>
        <fullName evidence="2">Uncharacterized protein</fullName>
    </submittedName>
</protein>
<evidence type="ECO:0000313" key="2">
    <source>
        <dbReference type="EMBL" id="JAE19354.1"/>
    </source>
</evidence>
<dbReference type="EMBL" id="GBRH01178542">
    <property type="protein sequence ID" value="JAE19354.1"/>
    <property type="molecule type" value="Transcribed_RNA"/>
</dbReference>
<proteinExistence type="predicted"/>
<dbReference type="AlphaFoldDB" id="A0A0A9G7B3"/>
<reference evidence="2" key="1">
    <citation type="submission" date="2014-09" db="EMBL/GenBank/DDBJ databases">
        <authorList>
            <person name="Magalhaes I.L.F."/>
            <person name="Oliveira U."/>
            <person name="Santos F.R."/>
            <person name="Vidigal T.H.D.A."/>
            <person name="Brescovit A.D."/>
            <person name="Santos A.J."/>
        </authorList>
    </citation>
    <scope>NUCLEOTIDE SEQUENCE</scope>
    <source>
        <tissue evidence="2">Shoot tissue taken approximately 20 cm above the soil surface</tissue>
    </source>
</reference>
<organism evidence="2">
    <name type="scientific">Arundo donax</name>
    <name type="common">Giant reed</name>
    <name type="synonym">Donax arundinaceus</name>
    <dbReference type="NCBI Taxonomy" id="35708"/>
    <lineage>
        <taxon>Eukaryota</taxon>
        <taxon>Viridiplantae</taxon>
        <taxon>Streptophyta</taxon>
        <taxon>Embryophyta</taxon>
        <taxon>Tracheophyta</taxon>
        <taxon>Spermatophyta</taxon>
        <taxon>Magnoliopsida</taxon>
        <taxon>Liliopsida</taxon>
        <taxon>Poales</taxon>
        <taxon>Poaceae</taxon>
        <taxon>PACMAD clade</taxon>
        <taxon>Arundinoideae</taxon>
        <taxon>Arundineae</taxon>
        <taxon>Arundo</taxon>
    </lineage>
</organism>
<reference evidence="2" key="2">
    <citation type="journal article" date="2015" name="Data Brief">
        <title>Shoot transcriptome of the giant reed, Arundo donax.</title>
        <authorList>
            <person name="Barrero R.A."/>
            <person name="Guerrero F.D."/>
            <person name="Moolhuijzen P."/>
            <person name="Goolsby J.A."/>
            <person name="Tidwell J."/>
            <person name="Bellgard S.E."/>
            <person name="Bellgard M.I."/>
        </authorList>
    </citation>
    <scope>NUCLEOTIDE SEQUENCE</scope>
    <source>
        <tissue evidence="2">Shoot tissue taken approximately 20 cm above the soil surface</tissue>
    </source>
</reference>
<accession>A0A0A9G7B3</accession>